<feature type="region of interest" description="Disordered" evidence="1">
    <location>
        <begin position="90"/>
        <end position="115"/>
    </location>
</feature>
<reference evidence="2" key="1">
    <citation type="submission" date="2021-09" db="EMBL/GenBank/DDBJ databases">
        <title>The genome of Mauremys mutica provides insights into the evolution of semi-aquatic lifestyle.</title>
        <authorList>
            <person name="Gong S."/>
            <person name="Gao Y."/>
        </authorList>
    </citation>
    <scope>NUCLEOTIDE SEQUENCE</scope>
    <source>
        <strain evidence="2">MM-2020</strain>
        <tissue evidence="2">Muscle</tissue>
    </source>
</reference>
<dbReference type="EMBL" id="JAHDVG010000466">
    <property type="protein sequence ID" value="KAH1182575.1"/>
    <property type="molecule type" value="Genomic_DNA"/>
</dbReference>
<protein>
    <submittedName>
        <fullName evidence="2">Uncharacterized protein</fullName>
    </submittedName>
</protein>
<evidence type="ECO:0000256" key="1">
    <source>
        <dbReference type="SAM" id="MobiDB-lite"/>
    </source>
</evidence>
<evidence type="ECO:0000313" key="3">
    <source>
        <dbReference type="Proteomes" id="UP000827986"/>
    </source>
</evidence>
<keyword evidence="3" id="KW-1185">Reference proteome</keyword>
<feature type="region of interest" description="Disordered" evidence="1">
    <location>
        <begin position="38"/>
        <end position="66"/>
    </location>
</feature>
<feature type="compositionally biased region" description="Basic and acidic residues" evidence="1">
    <location>
        <begin position="90"/>
        <end position="99"/>
    </location>
</feature>
<dbReference type="Proteomes" id="UP000827986">
    <property type="component" value="Unassembled WGS sequence"/>
</dbReference>
<gene>
    <name evidence="2" type="ORF">KIL84_004067</name>
</gene>
<name>A0A9D3XNX4_9SAUR</name>
<sequence length="166" mass="18158">MLVQSVFPLAEEIAISWPRITAFAESHRRRGLVSGIEMESEQGQLEPAQVQNSATAGPSEGGMTPDLRRQLGLILQTAGRSQVEKMLRELVREQSQEGKRKARKKATRSPKDGVTPQWRSRKILLLNASPANSAWELSVELGSFCIVNTDSESATALSSGDDAQAR</sequence>
<accession>A0A9D3XNX4</accession>
<evidence type="ECO:0000313" key="2">
    <source>
        <dbReference type="EMBL" id="KAH1182575.1"/>
    </source>
</evidence>
<dbReference type="AlphaFoldDB" id="A0A9D3XNX4"/>
<proteinExistence type="predicted"/>
<comment type="caution">
    <text evidence="2">The sequence shown here is derived from an EMBL/GenBank/DDBJ whole genome shotgun (WGS) entry which is preliminary data.</text>
</comment>
<organism evidence="2 3">
    <name type="scientific">Mauremys mutica</name>
    <name type="common">yellowpond turtle</name>
    <dbReference type="NCBI Taxonomy" id="74926"/>
    <lineage>
        <taxon>Eukaryota</taxon>
        <taxon>Metazoa</taxon>
        <taxon>Chordata</taxon>
        <taxon>Craniata</taxon>
        <taxon>Vertebrata</taxon>
        <taxon>Euteleostomi</taxon>
        <taxon>Archelosauria</taxon>
        <taxon>Testudinata</taxon>
        <taxon>Testudines</taxon>
        <taxon>Cryptodira</taxon>
        <taxon>Durocryptodira</taxon>
        <taxon>Testudinoidea</taxon>
        <taxon>Geoemydidae</taxon>
        <taxon>Geoemydinae</taxon>
        <taxon>Mauremys</taxon>
    </lineage>
</organism>